<gene>
    <name evidence="2" type="ORF">ACDH53_23730</name>
</gene>
<dbReference type="RefSeq" id="WP_122326004.1">
    <property type="nucleotide sequence ID" value="NZ_JBGMSU010000018.1"/>
</dbReference>
<dbReference type="EMBL" id="JBGMSU010000018">
    <property type="protein sequence ID" value="MFA0940404.1"/>
    <property type="molecule type" value="Genomic_DNA"/>
</dbReference>
<evidence type="ECO:0000256" key="1">
    <source>
        <dbReference type="SAM" id="SignalP"/>
    </source>
</evidence>
<proteinExistence type="predicted"/>
<keyword evidence="1" id="KW-0732">Signal</keyword>
<evidence type="ECO:0000313" key="3">
    <source>
        <dbReference type="Proteomes" id="UP001569512"/>
    </source>
</evidence>
<comment type="caution">
    <text evidence="2">The sequence shown here is derived from an EMBL/GenBank/DDBJ whole genome shotgun (WGS) entry which is preliminary data.</text>
</comment>
<keyword evidence="3" id="KW-1185">Reference proteome</keyword>
<dbReference type="Proteomes" id="UP001569512">
    <property type="component" value="Unassembled WGS sequence"/>
</dbReference>
<organism evidence="2 3">
    <name type="scientific">Pseudomonas tremae</name>
    <dbReference type="NCBI Taxonomy" id="200454"/>
    <lineage>
        <taxon>Bacteria</taxon>
        <taxon>Pseudomonadati</taxon>
        <taxon>Pseudomonadota</taxon>
        <taxon>Gammaproteobacteria</taxon>
        <taxon>Pseudomonadales</taxon>
        <taxon>Pseudomonadaceae</taxon>
        <taxon>Pseudomonas</taxon>
    </lineage>
</organism>
<protein>
    <recommendedName>
        <fullName evidence="4">Valyl-tRNA synthetase</fullName>
    </recommendedName>
</protein>
<feature type="chain" id="PRO_5046240087" description="Valyl-tRNA synthetase" evidence="1">
    <location>
        <begin position="25"/>
        <end position="111"/>
    </location>
</feature>
<accession>A0ABV4PKS6</accession>
<feature type="signal peptide" evidence="1">
    <location>
        <begin position="1"/>
        <end position="24"/>
    </location>
</feature>
<evidence type="ECO:0008006" key="4">
    <source>
        <dbReference type="Google" id="ProtNLM"/>
    </source>
</evidence>
<reference evidence="2 3" key="1">
    <citation type="submission" date="2024-06" db="EMBL/GenBank/DDBJ databases">
        <title>Genome sequences for Pseudomonas syringae strains with characterized LPS.</title>
        <authorList>
            <person name="Baltrus D.A."/>
            <person name="Krings L."/>
        </authorList>
    </citation>
    <scope>NUCLEOTIDE SEQUENCE [LARGE SCALE GENOMIC DNA]</scope>
    <source>
        <strain evidence="2 3">NCPPB2708</strain>
    </source>
</reference>
<evidence type="ECO:0000313" key="2">
    <source>
        <dbReference type="EMBL" id="MFA0940404.1"/>
    </source>
</evidence>
<name>A0ABV4PKS6_9PSED</name>
<sequence>MNTKRLAVCSICAVLALAPILSWARSQGEQVCDILDGLAETAMLSRQAGMPMIEAYRNTDKLGPAASKSAKIIIEAAYRVPRREGQRDQAMAVSDFRTEMFKGCLASQDGE</sequence>